<dbReference type="GO" id="GO:0005783">
    <property type="term" value="C:endoplasmic reticulum"/>
    <property type="evidence" value="ECO:0007669"/>
    <property type="project" value="TreeGrafter"/>
</dbReference>
<dbReference type="EMBL" id="JARKIF010000003">
    <property type="protein sequence ID" value="KAJ7644313.1"/>
    <property type="molecule type" value="Genomic_DNA"/>
</dbReference>
<keyword evidence="10" id="KW-1185">Reference proteome</keyword>
<keyword evidence="7" id="KW-0325">Glycoprotein</keyword>
<reference evidence="9" key="1">
    <citation type="submission" date="2023-03" db="EMBL/GenBank/DDBJ databases">
        <title>Massive genome expansion in bonnet fungi (Mycena s.s.) driven by repeated elements and novel gene families across ecological guilds.</title>
        <authorList>
            <consortium name="Lawrence Berkeley National Laboratory"/>
            <person name="Harder C.B."/>
            <person name="Miyauchi S."/>
            <person name="Viragh M."/>
            <person name="Kuo A."/>
            <person name="Thoen E."/>
            <person name="Andreopoulos B."/>
            <person name="Lu D."/>
            <person name="Skrede I."/>
            <person name="Drula E."/>
            <person name="Henrissat B."/>
            <person name="Morin E."/>
            <person name="Kohler A."/>
            <person name="Barry K."/>
            <person name="LaButti K."/>
            <person name="Morin E."/>
            <person name="Salamov A."/>
            <person name="Lipzen A."/>
            <person name="Mereny Z."/>
            <person name="Hegedus B."/>
            <person name="Baldrian P."/>
            <person name="Stursova M."/>
            <person name="Weitz H."/>
            <person name="Taylor A."/>
            <person name="Grigoriev I.V."/>
            <person name="Nagy L.G."/>
            <person name="Martin F."/>
            <person name="Kauserud H."/>
        </authorList>
    </citation>
    <scope>NUCLEOTIDE SEQUENCE</scope>
    <source>
        <strain evidence="9">9284</strain>
    </source>
</reference>
<keyword evidence="3" id="KW-0808">Transferase</keyword>
<protein>
    <recommendedName>
        <fullName evidence="8">Glycosyltransferase 61 catalytic domain-containing protein</fullName>
    </recommendedName>
</protein>
<comment type="caution">
    <text evidence="9">The sequence shown here is derived from an EMBL/GenBank/DDBJ whole genome shotgun (WGS) entry which is preliminary data.</text>
</comment>
<dbReference type="InterPro" id="IPR007657">
    <property type="entry name" value="Glycosyltransferase_61"/>
</dbReference>
<evidence type="ECO:0000256" key="2">
    <source>
        <dbReference type="ARBA" id="ARBA00022676"/>
    </source>
</evidence>
<organism evidence="9 10">
    <name type="scientific">Roridomyces roridus</name>
    <dbReference type="NCBI Taxonomy" id="1738132"/>
    <lineage>
        <taxon>Eukaryota</taxon>
        <taxon>Fungi</taxon>
        <taxon>Dikarya</taxon>
        <taxon>Basidiomycota</taxon>
        <taxon>Agaricomycotina</taxon>
        <taxon>Agaricomycetes</taxon>
        <taxon>Agaricomycetidae</taxon>
        <taxon>Agaricales</taxon>
        <taxon>Marasmiineae</taxon>
        <taxon>Mycenaceae</taxon>
        <taxon>Roridomyces</taxon>
    </lineage>
</organism>
<keyword evidence="5" id="KW-1133">Transmembrane helix</keyword>
<gene>
    <name evidence="9" type="ORF">FB45DRAFT_293252</name>
</gene>
<dbReference type="GO" id="GO:0035269">
    <property type="term" value="P:protein O-linked glycosylation via mannose"/>
    <property type="evidence" value="ECO:0007669"/>
    <property type="project" value="TreeGrafter"/>
</dbReference>
<dbReference type="PANTHER" id="PTHR20961">
    <property type="entry name" value="GLYCOSYLTRANSFERASE"/>
    <property type="match status" value="1"/>
</dbReference>
<comment type="subcellular location">
    <subcellularLocation>
        <location evidence="1">Membrane</location>
        <topology evidence="1">Single-pass membrane protein</topology>
    </subcellularLocation>
</comment>
<keyword evidence="4" id="KW-0812">Transmembrane</keyword>
<evidence type="ECO:0000313" key="9">
    <source>
        <dbReference type="EMBL" id="KAJ7644313.1"/>
    </source>
</evidence>
<dbReference type="PANTHER" id="PTHR20961:SF38">
    <property type="entry name" value="PROTEIN O-LINKED-MANNOSE BETA-1,4-N-ACETYLGLUCOSAMINYLTRANSFERASE 2"/>
    <property type="match status" value="1"/>
</dbReference>
<evidence type="ECO:0000259" key="8">
    <source>
        <dbReference type="Pfam" id="PF04577"/>
    </source>
</evidence>
<dbReference type="InterPro" id="IPR049625">
    <property type="entry name" value="Glyco_transf_61_cat"/>
</dbReference>
<dbReference type="GO" id="GO:0016020">
    <property type="term" value="C:membrane"/>
    <property type="evidence" value="ECO:0007669"/>
    <property type="project" value="UniProtKB-SubCell"/>
</dbReference>
<dbReference type="AlphaFoldDB" id="A0AAD7FYJ9"/>
<feature type="domain" description="Glycosyltransferase 61 catalytic" evidence="8">
    <location>
        <begin position="356"/>
        <end position="436"/>
    </location>
</feature>
<evidence type="ECO:0000256" key="5">
    <source>
        <dbReference type="ARBA" id="ARBA00022989"/>
    </source>
</evidence>
<proteinExistence type="predicted"/>
<evidence type="ECO:0000256" key="1">
    <source>
        <dbReference type="ARBA" id="ARBA00004167"/>
    </source>
</evidence>
<accession>A0AAD7FYJ9</accession>
<evidence type="ECO:0000256" key="7">
    <source>
        <dbReference type="ARBA" id="ARBA00023180"/>
    </source>
</evidence>
<keyword evidence="2" id="KW-0328">Glycosyltransferase</keyword>
<evidence type="ECO:0000256" key="3">
    <source>
        <dbReference type="ARBA" id="ARBA00022679"/>
    </source>
</evidence>
<evidence type="ECO:0000256" key="4">
    <source>
        <dbReference type="ARBA" id="ARBA00022692"/>
    </source>
</evidence>
<dbReference type="GO" id="GO:0097363">
    <property type="term" value="F:protein O-acetylglucosaminyltransferase activity"/>
    <property type="evidence" value="ECO:0007669"/>
    <property type="project" value="TreeGrafter"/>
</dbReference>
<dbReference type="Proteomes" id="UP001221142">
    <property type="component" value="Unassembled WGS sequence"/>
</dbReference>
<keyword evidence="6" id="KW-0472">Membrane</keyword>
<sequence>MVYRAVSITRRDAVLLLLGAAFTRLWVSVTYPGHEDRPIYIDAGHSNTFTNTITVTVSPTKASTPVTTTLIVPPSPVPTRIDSVKSTSLIHHAPGWTLFEDIYMSDGTLFIVSDNPSQFPEIRMMISTGLIAMATPENMAAREPTANEMVIISREEAANIWGADGTFANRVLPVEGNTLLVNEPAQFLRHYYHFVAELFFGVQVFWHGAFYQSQNPAPPIHRMIFAHSNTEGWRDGPGMNTFFLQAAFPSIHVEVQEAWEDRIALTANGNRVWHFPRLLLSDRSAAHRGTICGAQTQRIAAEAWKYMQMLGVRGTDWWEPVRSATLRLAKTLPVYSGDTGPQAALGFHGAKTDAPKVVITYISRQRQPRRKLLDASHDSLVAALTQLVNSKNGLWELNIVTAETMTLEEQLLVVGRTDILLGVHGNGLTHLVMTPASPISTVIEILYPGGWAHDFQWTAVALQKSHFGIWNDTVQVKTANLYPNYPEGFQGTEIPVHGPTVAQLIEEHLAGKV</sequence>
<evidence type="ECO:0000313" key="10">
    <source>
        <dbReference type="Proteomes" id="UP001221142"/>
    </source>
</evidence>
<name>A0AAD7FYJ9_9AGAR</name>
<dbReference type="Pfam" id="PF04577">
    <property type="entry name" value="Glyco_transf_61"/>
    <property type="match status" value="1"/>
</dbReference>
<evidence type="ECO:0000256" key="6">
    <source>
        <dbReference type="ARBA" id="ARBA00023136"/>
    </source>
</evidence>